<evidence type="ECO:0000313" key="3">
    <source>
        <dbReference type="Proteomes" id="UP000037020"/>
    </source>
</evidence>
<protein>
    <recommendedName>
        <fullName evidence="4">WXG100 family type VII secretion target</fullName>
    </recommendedName>
</protein>
<reference evidence="2 3" key="1">
    <citation type="submission" date="2015-07" db="EMBL/GenBank/DDBJ databases">
        <authorList>
            <person name="Ju K.-S."/>
            <person name="Doroghazi J.R."/>
            <person name="Metcalf W.W."/>
        </authorList>
    </citation>
    <scope>NUCLEOTIDE SEQUENCE [LARGE SCALE GENOMIC DNA]</scope>
    <source>
        <strain evidence="2 3">NRRL B-3589</strain>
    </source>
</reference>
<accession>A0ABR5IV97</accession>
<sequence>MANADSVLDTIKIDDIYALGNAWIQLGDDLHERRVAVDTQVNSLGMTGTAGKEAKRAWSEGVAKTLDSAAETAWTIGQTINRYGEELHKAAEEYAKKLNAAMWADILGALLGAVFFAVGPLLGSLLTIIGQVLA</sequence>
<keyword evidence="1" id="KW-0472">Membrane</keyword>
<dbReference type="EMBL" id="LGUT01003654">
    <property type="protein sequence ID" value="KOG85067.1"/>
    <property type="molecule type" value="Genomic_DNA"/>
</dbReference>
<dbReference type="Proteomes" id="UP000037020">
    <property type="component" value="Unassembled WGS sequence"/>
</dbReference>
<keyword evidence="1" id="KW-1133">Transmembrane helix</keyword>
<feature type="transmembrane region" description="Helical" evidence="1">
    <location>
        <begin position="106"/>
        <end position="129"/>
    </location>
</feature>
<evidence type="ECO:0000313" key="2">
    <source>
        <dbReference type="EMBL" id="KOG85067.1"/>
    </source>
</evidence>
<keyword evidence="3" id="KW-1185">Reference proteome</keyword>
<evidence type="ECO:0008006" key="4">
    <source>
        <dbReference type="Google" id="ProtNLM"/>
    </source>
</evidence>
<name>A0ABR5IV97_9ACTN</name>
<keyword evidence="1" id="KW-0812">Transmembrane</keyword>
<proteinExistence type="predicted"/>
<feature type="non-terminal residue" evidence="2">
    <location>
        <position position="134"/>
    </location>
</feature>
<comment type="caution">
    <text evidence="2">The sequence shown here is derived from an EMBL/GenBank/DDBJ whole genome shotgun (WGS) entry which is preliminary data.</text>
</comment>
<gene>
    <name evidence="2" type="ORF">ADK38_38735</name>
</gene>
<organism evidence="2 3">
    <name type="scientific">Streptomyces varsoviensis</name>
    <dbReference type="NCBI Taxonomy" id="67373"/>
    <lineage>
        <taxon>Bacteria</taxon>
        <taxon>Bacillati</taxon>
        <taxon>Actinomycetota</taxon>
        <taxon>Actinomycetes</taxon>
        <taxon>Kitasatosporales</taxon>
        <taxon>Streptomycetaceae</taxon>
        <taxon>Streptomyces</taxon>
    </lineage>
</organism>
<evidence type="ECO:0000256" key="1">
    <source>
        <dbReference type="SAM" id="Phobius"/>
    </source>
</evidence>